<feature type="non-terminal residue" evidence="1">
    <location>
        <position position="1"/>
    </location>
</feature>
<evidence type="ECO:0000313" key="2">
    <source>
        <dbReference type="Proteomes" id="UP001189429"/>
    </source>
</evidence>
<proteinExistence type="predicted"/>
<keyword evidence="2" id="KW-1185">Reference proteome</keyword>
<reference evidence="1" key="1">
    <citation type="submission" date="2023-10" db="EMBL/GenBank/DDBJ databases">
        <authorList>
            <person name="Chen Y."/>
            <person name="Shah S."/>
            <person name="Dougan E. K."/>
            <person name="Thang M."/>
            <person name="Chan C."/>
        </authorList>
    </citation>
    <scope>NUCLEOTIDE SEQUENCE [LARGE SCALE GENOMIC DNA]</scope>
</reference>
<sequence>EEANAAFHRLFREGRRGARDALRNCINHCTIECGVFNAMGLRPGIGGAVVSVLGCGQQQLAEHPPGGRLAFNCEMSVEGRAQCLQVVSGEWHSMARILGVYNPELSRDDRGAILRCWLANAERAQPGELGRLAA</sequence>
<protein>
    <submittedName>
        <fullName evidence="1">Uncharacterized protein</fullName>
    </submittedName>
</protein>
<comment type="caution">
    <text evidence="1">The sequence shown here is derived from an EMBL/GenBank/DDBJ whole genome shotgun (WGS) entry which is preliminary data.</text>
</comment>
<feature type="non-terminal residue" evidence="1">
    <location>
        <position position="134"/>
    </location>
</feature>
<dbReference type="EMBL" id="CAUYUJ010016669">
    <property type="protein sequence ID" value="CAK0867677.1"/>
    <property type="molecule type" value="Genomic_DNA"/>
</dbReference>
<name>A0ABN9V6Q2_9DINO</name>
<organism evidence="1 2">
    <name type="scientific">Prorocentrum cordatum</name>
    <dbReference type="NCBI Taxonomy" id="2364126"/>
    <lineage>
        <taxon>Eukaryota</taxon>
        <taxon>Sar</taxon>
        <taxon>Alveolata</taxon>
        <taxon>Dinophyceae</taxon>
        <taxon>Prorocentrales</taxon>
        <taxon>Prorocentraceae</taxon>
        <taxon>Prorocentrum</taxon>
    </lineage>
</organism>
<evidence type="ECO:0000313" key="1">
    <source>
        <dbReference type="EMBL" id="CAK0867677.1"/>
    </source>
</evidence>
<dbReference type="Proteomes" id="UP001189429">
    <property type="component" value="Unassembled WGS sequence"/>
</dbReference>
<gene>
    <name evidence="1" type="ORF">PCOR1329_LOCUS54553</name>
</gene>
<accession>A0ABN9V6Q2</accession>